<keyword evidence="1" id="KW-0732">Signal</keyword>
<keyword evidence="3" id="KW-1185">Reference proteome</keyword>
<dbReference type="EMBL" id="JACGCI010000026">
    <property type="protein sequence ID" value="KAF6756388.1"/>
    <property type="molecule type" value="Genomic_DNA"/>
</dbReference>
<dbReference type="AlphaFoldDB" id="A0A8H6HZZ6"/>
<dbReference type="Proteomes" id="UP000521943">
    <property type="component" value="Unassembled WGS sequence"/>
</dbReference>
<name>A0A8H6HZZ6_9AGAR</name>
<proteinExistence type="predicted"/>
<reference evidence="2 3" key="1">
    <citation type="submission" date="2020-07" db="EMBL/GenBank/DDBJ databases">
        <title>Comparative genomics of pyrophilous fungi reveals a link between fire events and developmental genes.</title>
        <authorList>
            <consortium name="DOE Joint Genome Institute"/>
            <person name="Steindorff A.S."/>
            <person name="Carver A."/>
            <person name="Calhoun S."/>
            <person name="Stillman K."/>
            <person name="Liu H."/>
            <person name="Lipzen A."/>
            <person name="Pangilinan J."/>
            <person name="Labutti K."/>
            <person name="Bruns T.D."/>
            <person name="Grigoriev I.V."/>
        </authorList>
    </citation>
    <scope>NUCLEOTIDE SEQUENCE [LARGE SCALE GENOMIC DNA]</scope>
    <source>
        <strain evidence="2 3">CBS 144469</strain>
    </source>
</reference>
<feature type="signal peptide" evidence="1">
    <location>
        <begin position="1"/>
        <end position="21"/>
    </location>
</feature>
<comment type="caution">
    <text evidence="2">The sequence shown here is derived from an EMBL/GenBank/DDBJ whole genome shotgun (WGS) entry which is preliminary data.</text>
</comment>
<protein>
    <submittedName>
        <fullName evidence="2">Uncharacterized protein</fullName>
    </submittedName>
</protein>
<feature type="chain" id="PRO_5034233692" evidence="1">
    <location>
        <begin position="22"/>
        <end position="51"/>
    </location>
</feature>
<evidence type="ECO:0000313" key="2">
    <source>
        <dbReference type="EMBL" id="KAF6756388.1"/>
    </source>
</evidence>
<organism evidence="2 3">
    <name type="scientific">Ephemerocybe angulata</name>
    <dbReference type="NCBI Taxonomy" id="980116"/>
    <lineage>
        <taxon>Eukaryota</taxon>
        <taxon>Fungi</taxon>
        <taxon>Dikarya</taxon>
        <taxon>Basidiomycota</taxon>
        <taxon>Agaricomycotina</taxon>
        <taxon>Agaricomycetes</taxon>
        <taxon>Agaricomycetidae</taxon>
        <taxon>Agaricales</taxon>
        <taxon>Agaricineae</taxon>
        <taxon>Psathyrellaceae</taxon>
        <taxon>Ephemerocybe</taxon>
    </lineage>
</organism>
<evidence type="ECO:0000256" key="1">
    <source>
        <dbReference type="SAM" id="SignalP"/>
    </source>
</evidence>
<accession>A0A8H6HZZ6</accession>
<gene>
    <name evidence="2" type="ORF">DFP72DRAFT_1066744</name>
</gene>
<evidence type="ECO:0000313" key="3">
    <source>
        <dbReference type="Proteomes" id="UP000521943"/>
    </source>
</evidence>
<sequence length="51" mass="5295">MRFSATLVSVVALCFAALVSSSPIPVAEPQPEAAQPVVAREPACRLINACI</sequence>